<dbReference type="Gene3D" id="1.25.40.20">
    <property type="entry name" value="Ankyrin repeat-containing domain"/>
    <property type="match status" value="1"/>
</dbReference>
<dbReference type="PROSITE" id="PS50088">
    <property type="entry name" value="ANK_REPEAT"/>
    <property type="match status" value="1"/>
</dbReference>
<keyword evidence="3" id="KW-1185">Reference proteome</keyword>
<reference evidence="4" key="1">
    <citation type="submission" date="2017-02" db="UniProtKB">
        <authorList>
            <consortium name="WormBaseParasite"/>
        </authorList>
    </citation>
    <scope>IDENTIFICATION</scope>
</reference>
<dbReference type="InterPro" id="IPR036770">
    <property type="entry name" value="Ankyrin_rpt-contain_sf"/>
</dbReference>
<evidence type="ECO:0000313" key="3">
    <source>
        <dbReference type="Proteomes" id="UP000276776"/>
    </source>
</evidence>
<proteinExistence type="predicted"/>
<dbReference type="AlphaFoldDB" id="A0A0N5CTL8"/>
<sequence>MKKINIYCNFDLNIAIFQNQADQLLCAICCGDVERFERLANSELISLSRHPTTFTNSLHLAVIHEQQHLLKPLLQLAPQLLDEKDSDGRTALHYAARLAADTNSISNSFQILLENGAKQQIMDAEGYIAENYKRTPQLMDIELVKRINMFPCERKDDIDELINDKQLETLEEIILSGNYWQLEDRIYPAKCQDIHFALDNLMVHIIRTLL</sequence>
<dbReference type="STRING" id="103827.A0A0N5CTL8"/>
<protein>
    <submittedName>
        <fullName evidence="4">ANK_REP_REGION domain-containing protein</fullName>
    </submittedName>
</protein>
<name>A0A0N5CTL8_THECL</name>
<accession>A0A0N5CTL8</accession>
<gene>
    <name evidence="2" type="ORF">TCLT_LOCUS3569</name>
</gene>
<organism evidence="4">
    <name type="scientific">Thelazia callipaeda</name>
    <name type="common">Oriental eyeworm</name>
    <name type="synonym">Parasitic nematode</name>
    <dbReference type="NCBI Taxonomy" id="103827"/>
    <lineage>
        <taxon>Eukaryota</taxon>
        <taxon>Metazoa</taxon>
        <taxon>Ecdysozoa</taxon>
        <taxon>Nematoda</taxon>
        <taxon>Chromadorea</taxon>
        <taxon>Rhabditida</taxon>
        <taxon>Spirurina</taxon>
        <taxon>Spiruromorpha</taxon>
        <taxon>Thelazioidea</taxon>
        <taxon>Thelaziidae</taxon>
        <taxon>Thelazia</taxon>
    </lineage>
</organism>
<dbReference type="SUPFAM" id="SSF48403">
    <property type="entry name" value="Ankyrin repeat"/>
    <property type="match status" value="1"/>
</dbReference>
<dbReference type="OrthoDB" id="5876368at2759"/>
<dbReference type="WBParaSite" id="TCLT_0000357901-mRNA-1">
    <property type="protein sequence ID" value="TCLT_0000357901-mRNA-1"/>
    <property type="gene ID" value="TCLT_0000357901"/>
</dbReference>
<evidence type="ECO:0000256" key="1">
    <source>
        <dbReference type="PROSITE-ProRule" id="PRU00023"/>
    </source>
</evidence>
<dbReference type="Proteomes" id="UP000276776">
    <property type="component" value="Unassembled WGS sequence"/>
</dbReference>
<dbReference type="PANTHER" id="PTHR24172">
    <property type="entry name" value="ANK_REP_REGION DOMAIN-CONTAINING PROTEIN"/>
    <property type="match status" value="1"/>
</dbReference>
<keyword evidence="1" id="KW-0040">ANK repeat</keyword>
<dbReference type="InterPro" id="IPR002110">
    <property type="entry name" value="Ankyrin_rpt"/>
</dbReference>
<evidence type="ECO:0000313" key="4">
    <source>
        <dbReference type="WBParaSite" id="TCLT_0000357901-mRNA-1"/>
    </source>
</evidence>
<dbReference type="Pfam" id="PF12796">
    <property type="entry name" value="Ank_2"/>
    <property type="match status" value="1"/>
</dbReference>
<reference evidence="2 3" key="2">
    <citation type="submission" date="2018-11" db="EMBL/GenBank/DDBJ databases">
        <authorList>
            <consortium name="Pathogen Informatics"/>
        </authorList>
    </citation>
    <scope>NUCLEOTIDE SEQUENCE [LARGE SCALE GENOMIC DNA]</scope>
</reference>
<dbReference type="EMBL" id="UYYF01001816">
    <property type="protein sequence ID" value="VDN00146.1"/>
    <property type="molecule type" value="Genomic_DNA"/>
</dbReference>
<feature type="repeat" description="ANK" evidence="1">
    <location>
        <begin position="87"/>
        <end position="124"/>
    </location>
</feature>
<evidence type="ECO:0000313" key="2">
    <source>
        <dbReference type="EMBL" id="VDN00146.1"/>
    </source>
</evidence>
<dbReference type="PANTHER" id="PTHR24172:SF4">
    <property type="entry name" value="ANK_REP_REGION DOMAIN-CONTAINING PROTEIN"/>
    <property type="match status" value="1"/>
</dbReference>